<accession>A0ABS2LA36</accession>
<feature type="transmembrane region" description="Helical" evidence="10">
    <location>
        <begin position="250"/>
        <end position="269"/>
    </location>
</feature>
<keyword evidence="7" id="KW-0059">Arsenical resistance</keyword>
<sequence length="388" mass="40115">MTAGLVFTLVLVVLAAIVVATGILPASDSVALLDRVGPVLGFVVGITIVTELAADAGLFAVLSDRLARWGGRRVWMLWLFVLVLATVSTIFLSLDTTAVLVTPVVVLLALHARISPIPFAIATVWLANTASLLLPISNLTNLLAAEQMSGGSPLAFASVVWAPAAVGVVVPVVILSLLFRRRLRGSYEVPERAPIADRTLLVISAVVVVILLPALVSGVPVWIPAGIGALVLLLAFVVRRPTTLRWGLIPWSPVAIAAGLFVLVEAAQVHGLSDAVAAVSGSGESFPALLQLSGLGALSANGINNLPAYLVLEPAAGSPARLAALLIGVNLGPLITPWASLATLLWHQRVTALGVSVPWSRFVVLGLVGVALLLPLATLALWLTAGAP</sequence>
<feature type="transmembrane region" description="Helical" evidence="10">
    <location>
        <begin position="36"/>
        <end position="62"/>
    </location>
</feature>
<keyword evidence="9 10" id="KW-0472">Membrane</keyword>
<feature type="domain" description="Citrate transporter-like" evidence="11">
    <location>
        <begin position="7"/>
        <end position="341"/>
    </location>
</feature>
<evidence type="ECO:0000259" key="11">
    <source>
        <dbReference type="Pfam" id="PF03600"/>
    </source>
</evidence>
<keyword evidence="4" id="KW-0813">Transport</keyword>
<evidence type="ECO:0000256" key="1">
    <source>
        <dbReference type="ARBA" id="ARBA00004651"/>
    </source>
</evidence>
<evidence type="ECO:0000256" key="5">
    <source>
        <dbReference type="ARBA" id="ARBA00022475"/>
    </source>
</evidence>
<evidence type="ECO:0000256" key="7">
    <source>
        <dbReference type="ARBA" id="ARBA00022849"/>
    </source>
</evidence>
<dbReference type="PANTHER" id="PTHR43302:SF5">
    <property type="entry name" value="TRANSPORTER ARSB-RELATED"/>
    <property type="match status" value="1"/>
</dbReference>
<dbReference type="PANTHER" id="PTHR43302">
    <property type="entry name" value="TRANSPORTER ARSB-RELATED"/>
    <property type="match status" value="1"/>
</dbReference>
<evidence type="ECO:0000313" key="13">
    <source>
        <dbReference type="Proteomes" id="UP000776164"/>
    </source>
</evidence>
<dbReference type="EMBL" id="JAFBBU010000001">
    <property type="protein sequence ID" value="MBM7473736.1"/>
    <property type="molecule type" value="Genomic_DNA"/>
</dbReference>
<keyword evidence="5" id="KW-1003">Cell membrane</keyword>
<name>A0ABS2LA36_9MICO</name>
<keyword evidence="8 10" id="KW-1133">Transmembrane helix</keyword>
<comment type="similarity">
    <text evidence="3">Belongs to the CitM (TC 2.A.11) transporter family.</text>
</comment>
<feature type="transmembrane region" description="Helical" evidence="10">
    <location>
        <begin position="289"/>
        <end position="312"/>
    </location>
</feature>
<feature type="transmembrane region" description="Helical" evidence="10">
    <location>
        <begin position="74"/>
        <end position="92"/>
    </location>
</feature>
<feature type="transmembrane region" description="Helical" evidence="10">
    <location>
        <begin position="324"/>
        <end position="347"/>
    </location>
</feature>
<feature type="transmembrane region" description="Helical" evidence="10">
    <location>
        <begin position="156"/>
        <end position="179"/>
    </location>
</feature>
<reference evidence="12 13" key="1">
    <citation type="submission" date="2021-01" db="EMBL/GenBank/DDBJ databases">
        <title>Sequencing the genomes of 1000 actinobacteria strains.</title>
        <authorList>
            <person name="Klenk H.-P."/>
        </authorList>
    </citation>
    <scope>NUCLEOTIDE SEQUENCE [LARGE SCALE GENOMIC DNA]</scope>
    <source>
        <strain evidence="12 13">DSM 13057</strain>
    </source>
</reference>
<proteinExistence type="inferred from homology"/>
<organism evidence="12 13">
    <name type="scientific">Subtercola frigoramans</name>
    <dbReference type="NCBI Taxonomy" id="120298"/>
    <lineage>
        <taxon>Bacteria</taxon>
        <taxon>Bacillati</taxon>
        <taxon>Actinomycetota</taxon>
        <taxon>Actinomycetes</taxon>
        <taxon>Micrococcales</taxon>
        <taxon>Microbacteriaceae</taxon>
        <taxon>Subtercola</taxon>
    </lineage>
</organism>
<dbReference type="Pfam" id="PF03600">
    <property type="entry name" value="CitMHS"/>
    <property type="match status" value="1"/>
</dbReference>
<evidence type="ECO:0000256" key="2">
    <source>
        <dbReference type="ARBA" id="ARBA00006433"/>
    </source>
</evidence>
<dbReference type="RefSeq" id="WP_205111397.1">
    <property type="nucleotide sequence ID" value="NZ_BAAAHT010000001.1"/>
</dbReference>
<feature type="transmembrane region" description="Helical" evidence="10">
    <location>
        <begin position="359"/>
        <end position="383"/>
    </location>
</feature>
<evidence type="ECO:0000313" key="12">
    <source>
        <dbReference type="EMBL" id="MBM7473736.1"/>
    </source>
</evidence>
<dbReference type="PRINTS" id="PR00758">
    <property type="entry name" value="ARSENICPUMP"/>
</dbReference>
<dbReference type="Proteomes" id="UP000776164">
    <property type="component" value="Unassembled WGS sequence"/>
</dbReference>
<feature type="transmembrane region" description="Helical" evidence="10">
    <location>
        <begin position="221"/>
        <end position="238"/>
    </location>
</feature>
<evidence type="ECO:0000256" key="6">
    <source>
        <dbReference type="ARBA" id="ARBA00022692"/>
    </source>
</evidence>
<keyword evidence="13" id="KW-1185">Reference proteome</keyword>
<evidence type="ECO:0000256" key="3">
    <source>
        <dbReference type="ARBA" id="ARBA00009843"/>
    </source>
</evidence>
<comment type="similarity">
    <text evidence="2">Belongs to the ArsB family.</text>
</comment>
<dbReference type="InterPro" id="IPR000802">
    <property type="entry name" value="Arsenical_pump_ArsB"/>
</dbReference>
<gene>
    <name evidence="12" type="ORF">JOE66_003370</name>
</gene>
<evidence type="ECO:0000256" key="10">
    <source>
        <dbReference type="SAM" id="Phobius"/>
    </source>
</evidence>
<dbReference type="InterPro" id="IPR004680">
    <property type="entry name" value="Cit_transptr-like_dom"/>
</dbReference>
<protein>
    <submittedName>
        <fullName evidence="12">Na+/H+ antiporter NhaD/arsenite permease-like protein</fullName>
    </submittedName>
</protein>
<comment type="caution">
    <text evidence="12">The sequence shown here is derived from an EMBL/GenBank/DDBJ whole genome shotgun (WGS) entry which is preliminary data.</text>
</comment>
<feature type="transmembrane region" description="Helical" evidence="10">
    <location>
        <begin position="199"/>
        <end position="215"/>
    </location>
</feature>
<evidence type="ECO:0000256" key="8">
    <source>
        <dbReference type="ARBA" id="ARBA00022989"/>
    </source>
</evidence>
<evidence type="ECO:0000256" key="9">
    <source>
        <dbReference type="ARBA" id="ARBA00023136"/>
    </source>
</evidence>
<evidence type="ECO:0000256" key="4">
    <source>
        <dbReference type="ARBA" id="ARBA00022448"/>
    </source>
</evidence>
<comment type="subcellular location">
    <subcellularLocation>
        <location evidence="1">Cell membrane</location>
        <topology evidence="1">Multi-pass membrane protein</topology>
    </subcellularLocation>
</comment>
<keyword evidence="6 10" id="KW-0812">Transmembrane</keyword>